<evidence type="ECO:0000256" key="1">
    <source>
        <dbReference type="SAM" id="MobiDB-lite"/>
    </source>
</evidence>
<dbReference type="EMBL" id="FOWC01000022">
    <property type="protein sequence ID" value="SFQ74280.1"/>
    <property type="molecule type" value="Genomic_DNA"/>
</dbReference>
<feature type="compositionally biased region" description="Pro residues" evidence="1">
    <location>
        <begin position="182"/>
        <end position="199"/>
    </location>
</feature>
<proteinExistence type="predicted"/>
<sequence length="252" mass="27661">MRALLPVRSVANARTGDSRRLDADHRCPETAPPSRPRLSTAHGRLAPATSPAEPIRCPPPSESDLVGPAIRPPTRTTGTWPGKLARAGGAPARASFPELTAVAPQTRTVAGSARRPSRRLPARQAGDRPVPQAGRSRLRRRCGSREPGADTRCHCRMAGRAHPLPRPGRRCRKSRSAHHPGHPTPPPPDPKHTPPPPPDTAATRPKAHTTPTTRHRRHKSQSTRHPGHPRHRRHKSRSTRHPGHPRHRRHDS</sequence>
<reference evidence="3" key="1">
    <citation type="submission" date="2016-10" db="EMBL/GenBank/DDBJ databases">
        <authorList>
            <person name="Varghese N."/>
            <person name="Submissions S."/>
        </authorList>
    </citation>
    <scope>NUCLEOTIDE SEQUENCE [LARGE SCALE GENOMIC DNA]</scope>
    <source>
        <strain evidence="3">DSM 44637</strain>
    </source>
</reference>
<feature type="region of interest" description="Disordered" evidence="1">
    <location>
        <begin position="104"/>
        <end position="252"/>
    </location>
</feature>
<evidence type="ECO:0000313" key="2">
    <source>
        <dbReference type="EMBL" id="SFQ74280.1"/>
    </source>
</evidence>
<feature type="compositionally biased region" description="Basic and acidic residues" evidence="1">
    <location>
        <begin position="16"/>
        <end position="28"/>
    </location>
</feature>
<dbReference type="STRING" id="112413.SAMN05421854_12223"/>
<organism evidence="2 3">
    <name type="scientific">Amycolatopsis rubida</name>
    <dbReference type="NCBI Taxonomy" id="112413"/>
    <lineage>
        <taxon>Bacteria</taxon>
        <taxon>Bacillati</taxon>
        <taxon>Actinomycetota</taxon>
        <taxon>Actinomycetes</taxon>
        <taxon>Pseudonocardiales</taxon>
        <taxon>Pseudonocardiaceae</taxon>
        <taxon>Amycolatopsis</taxon>
    </lineage>
</organism>
<dbReference type="AlphaFoldDB" id="A0A1I6B036"/>
<feature type="region of interest" description="Disordered" evidence="1">
    <location>
        <begin position="1"/>
        <end position="89"/>
    </location>
</feature>
<dbReference type="Proteomes" id="UP000199137">
    <property type="component" value="Unassembled WGS sequence"/>
</dbReference>
<feature type="compositionally biased region" description="Low complexity" evidence="1">
    <location>
        <begin position="200"/>
        <end position="212"/>
    </location>
</feature>
<feature type="compositionally biased region" description="Low complexity" evidence="1">
    <location>
        <begin position="72"/>
        <end position="82"/>
    </location>
</feature>
<feature type="compositionally biased region" description="Basic and acidic residues" evidence="1">
    <location>
        <begin position="143"/>
        <end position="153"/>
    </location>
</feature>
<name>A0A1I6B036_9PSEU</name>
<gene>
    <name evidence="2" type="ORF">SAMN05421854_12223</name>
</gene>
<feature type="compositionally biased region" description="Basic residues" evidence="1">
    <location>
        <begin position="167"/>
        <end position="181"/>
    </location>
</feature>
<evidence type="ECO:0000313" key="3">
    <source>
        <dbReference type="Proteomes" id="UP000199137"/>
    </source>
</evidence>
<protein>
    <submittedName>
        <fullName evidence="2">Uncharacterized protein</fullName>
    </submittedName>
</protein>
<accession>A0A1I6B036</accession>
<feature type="compositionally biased region" description="Basic residues" evidence="1">
    <location>
        <begin position="213"/>
        <end position="252"/>
    </location>
</feature>